<comment type="caution">
    <text evidence="2">The sequence shown here is derived from an EMBL/GenBank/DDBJ whole genome shotgun (WGS) entry which is preliminary data.</text>
</comment>
<evidence type="ECO:0000256" key="1">
    <source>
        <dbReference type="SAM" id="MobiDB-lite"/>
    </source>
</evidence>
<proteinExistence type="predicted"/>
<gene>
    <name evidence="2" type="ORF">QYF61_009496</name>
</gene>
<dbReference type="AlphaFoldDB" id="A0AAN7NMU4"/>
<reference evidence="2 3" key="1">
    <citation type="journal article" date="2023" name="J. Hered.">
        <title>Chromosome-level genome of the wood stork (Mycteria americana) provides insight into avian chromosome evolution.</title>
        <authorList>
            <person name="Flamio R. Jr."/>
            <person name="Ramstad K.M."/>
        </authorList>
    </citation>
    <scope>NUCLEOTIDE SEQUENCE [LARGE SCALE GENOMIC DNA]</scope>
    <source>
        <strain evidence="2">JAX WOST 10</strain>
    </source>
</reference>
<organism evidence="2 3">
    <name type="scientific">Mycteria americana</name>
    <name type="common">Wood stork</name>
    <dbReference type="NCBI Taxonomy" id="33587"/>
    <lineage>
        <taxon>Eukaryota</taxon>
        <taxon>Metazoa</taxon>
        <taxon>Chordata</taxon>
        <taxon>Craniata</taxon>
        <taxon>Vertebrata</taxon>
        <taxon>Euteleostomi</taxon>
        <taxon>Archelosauria</taxon>
        <taxon>Archosauria</taxon>
        <taxon>Dinosauria</taxon>
        <taxon>Saurischia</taxon>
        <taxon>Theropoda</taxon>
        <taxon>Coelurosauria</taxon>
        <taxon>Aves</taxon>
        <taxon>Neognathae</taxon>
        <taxon>Neoaves</taxon>
        <taxon>Aequornithes</taxon>
        <taxon>Ciconiiformes</taxon>
        <taxon>Ciconiidae</taxon>
        <taxon>Mycteria</taxon>
    </lineage>
</organism>
<evidence type="ECO:0000313" key="2">
    <source>
        <dbReference type="EMBL" id="KAK4830293.1"/>
    </source>
</evidence>
<dbReference type="Proteomes" id="UP001333110">
    <property type="component" value="Unassembled WGS sequence"/>
</dbReference>
<keyword evidence="3" id="KW-1185">Reference proteome</keyword>
<accession>A0AAN7NMU4</accession>
<protein>
    <submittedName>
        <fullName evidence="2">Uncharacterized protein</fullName>
    </submittedName>
</protein>
<feature type="region of interest" description="Disordered" evidence="1">
    <location>
        <begin position="1"/>
        <end position="21"/>
    </location>
</feature>
<dbReference type="EMBL" id="JAUNZN010000001">
    <property type="protein sequence ID" value="KAK4830293.1"/>
    <property type="molecule type" value="Genomic_DNA"/>
</dbReference>
<name>A0AAN7NMU4_MYCAM</name>
<sequence length="122" mass="13938">MQNSSENDPLQHPRLETDWQGSSSVEKAWGWLEYGSWFWAPQCKQDISELECVQQGASKMVAGWSMCCPREDTALVGPNSSLPVPMRRRLSGRQSQALHGGGWWQNERQRAYVETREAKLDI</sequence>
<evidence type="ECO:0000313" key="3">
    <source>
        <dbReference type="Proteomes" id="UP001333110"/>
    </source>
</evidence>